<dbReference type="Proteomes" id="UP000019146">
    <property type="component" value="Plasmid unnamed"/>
</dbReference>
<dbReference type="GO" id="GO:0005507">
    <property type="term" value="F:copper ion binding"/>
    <property type="evidence" value="ECO:0007669"/>
    <property type="project" value="InterPro"/>
</dbReference>
<keyword evidence="3" id="KW-0560">Oxidoreductase</keyword>
<comment type="subcellular location">
    <subcellularLocation>
        <location evidence="1">Periplasm</location>
    </subcellularLocation>
</comment>
<dbReference type="GO" id="GO:0016491">
    <property type="term" value="F:oxidoreductase activity"/>
    <property type="evidence" value="ECO:0007669"/>
    <property type="project" value="UniProtKB-KW"/>
</dbReference>
<evidence type="ECO:0000259" key="6">
    <source>
        <dbReference type="Pfam" id="PF07732"/>
    </source>
</evidence>
<dbReference type="GO" id="GO:0042597">
    <property type="term" value="C:periplasmic space"/>
    <property type="evidence" value="ECO:0007669"/>
    <property type="project" value="UniProtKB-SubCell"/>
</dbReference>
<dbReference type="Gene3D" id="2.60.40.420">
    <property type="entry name" value="Cupredoxins - blue copper proteins"/>
    <property type="match status" value="1"/>
</dbReference>
<evidence type="ECO:0000256" key="4">
    <source>
        <dbReference type="ARBA" id="ARBA00023008"/>
    </source>
</evidence>
<dbReference type="KEGG" id="bcai:K788_0002174"/>
<evidence type="ECO:0000256" key="2">
    <source>
        <dbReference type="ARBA" id="ARBA00022723"/>
    </source>
</evidence>
<feature type="signal peptide" evidence="5">
    <location>
        <begin position="1"/>
        <end position="44"/>
    </location>
</feature>
<geneLocation type="plasmid" evidence="8"/>
<name>A0A0N7JW46_9BURK</name>
<protein>
    <submittedName>
        <fullName evidence="7">Multicopper oxidase</fullName>
    </submittedName>
</protein>
<dbReference type="InterPro" id="IPR008972">
    <property type="entry name" value="Cupredoxin"/>
</dbReference>
<keyword evidence="5" id="KW-0732">Signal</keyword>
<dbReference type="PANTHER" id="PTHR11709">
    <property type="entry name" value="MULTI-COPPER OXIDASE"/>
    <property type="match status" value="1"/>
</dbReference>
<dbReference type="AlphaFoldDB" id="A0A0N7JW46"/>
<organism evidence="7 8">
    <name type="scientific">Paraburkholderia caribensis MBA4</name>
    <dbReference type="NCBI Taxonomy" id="1323664"/>
    <lineage>
        <taxon>Bacteria</taxon>
        <taxon>Pseudomonadati</taxon>
        <taxon>Pseudomonadota</taxon>
        <taxon>Betaproteobacteria</taxon>
        <taxon>Burkholderiales</taxon>
        <taxon>Burkholderiaceae</taxon>
        <taxon>Paraburkholderia</taxon>
    </lineage>
</organism>
<gene>
    <name evidence="7" type="ORF">K788_0002174</name>
</gene>
<evidence type="ECO:0000256" key="1">
    <source>
        <dbReference type="ARBA" id="ARBA00004418"/>
    </source>
</evidence>
<dbReference type="Pfam" id="PF07732">
    <property type="entry name" value="Cu-oxidase_3"/>
    <property type="match status" value="1"/>
</dbReference>
<evidence type="ECO:0000256" key="3">
    <source>
        <dbReference type="ARBA" id="ARBA00023002"/>
    </source>
</evidence>
<keyword evidence="4" id="KW-0186">Copper</keyword>
<dbReference type="SUPFAM" id="SSF49503">
    <property type="entry name" value="Cupredoxins"/>
    <property type="match status" value="2"/>
</dbReference>
<evidence type="ECO:0000313" key="7">
    <source>
        <dbReference type="EMBL" id="ALL70997.1"/>
    </source>
</evidence>
<dbReference type="InterPro" id="IPR011707">
    <property type="entry name" value="Cu-oxidase-like_N"/>
</dbReference>
<proteinExistence type="predicted"/>
<evidence type="ECO:0000256" key="5">
    <source>
        <dbReference type="SAM" id="SignalP"/>
    </source>
</evidence>
<feature type="chain" id="PRO_5006014471" evidence="5">
    <location>
        <begin position="45"/>
        <end position="552"/>
    </location>
</feature>
<dbReference type="EMBL" id="CP012748">
    <property type="protein sequence ID" value="ALL70997.1"/>
    <property type="molecule type" value="Genomic_DNA"/>
</dbReference>
<keyword evidence="2" id="KW-0479">Metal-binding</keyword>
<reference evidence="7 8" key="1">
    <citation type="journal article" date="2014" name="Genome Announc.">
        <title>Draft Genome Sequence of the Haloacid-Degrading Burkholderia caribensis Strain MBA4.</title>
        <authorList>
            <person name="Pan Y."/>
            <person name="Kong K.F."/>
            <person name="Tsang J.S."/>
        </authorList>
    </citation>
    <scope>NUCLEOTIDE SEQUENCE [LARGE SCALE GENOMIC DNA]</scope>
    <source>
        <strain evidence="7 8">MBA4</strain>
        <plasmid evidence="8">Plasmid</plasmid>
    </source>
</reference>
<evidence type="ECO:0000313" key="8">
    <source>
        <dbReference type="Proteomes" id="UP000019146"/>
    </source>
</evidence>
<dbReference type="InterPro" id="IPR045087">
    <property type="entry name" value="Cu-oxidase_fam"/>
</dbReference>
<accession>A0A0N7JW46</accession>
<keyword evidence="7" id="KW-0614">Plasmid</keyword>
<feature type="domain" description="Plastocyanin-like" evidence="6">
    <location>
        <begin position="99"/>
        <end position="206"/>
    </location>
</feature>
<sequence length="552" mass="58837">MGNIIENFRRTRHAPRASAPRFTLFHALLCAAVLALLYSINAHAAAPGITGTNFDLSAEANRISQPDGASIYAWGYGCRTAPSGFSPATVAGANCPSMQVPGPTLIVRQGDKVTVTLTNNLPEAAGNTSILFPGFQVCAAVLNPDGTCPATLTGVPGLLTREATHGNSVTYSFIASTPGTHSYYSGTQGDLQVEMGLSGAIIVLPTSTPTTAGGALAVPAGCRAVQSTLPDGQPDFRNAAAAYDHPLACYDREYLFQFSEIDPRIHTQAEQEAAKPCSQATGCMSVETEPYRPAYFMINGRSMPDDMDPNYAQQYPHQPYNGNPHMHPGELVLLRVIGTGRWQHPFHEHGNHVRVLARDGNLLLSKTDATKLAGPLLFTTTTTPGLAMDGIFYWTGRGLNWDVYGHTAGDGSVCVPDANGYYTVKSNPPAPANAPNYYEWCADHNKPLEAHPFGNVGSGGPVTLPDARLLTNGPWYGGSPYLGPDATIRATSFTGTTPPSGTIANSPTSEAGFAYMWHSHNEREITTNNIFPGGMMMMMLVDPQAFTINEGN</sequence>
<dbReference type="PANTHER" id="PTHR11709:SF394">
    <property type="entry name" value="FI03373P-RELATED"/>
    <property type="match status" value="1"/>
</dbReference>